<dbReference type="NCBIfam" id="TIGR01525">
    <property type="entry name" value="ATPase-IB_hvy"/>
    <property type="match status" value="1"/>
</dbReference>
<evidence type="ECO:0000256" key="6">
    <source>
        <dbReference type="ARBA" id="ARBA00022723"/>
    </source>
</evidence>
<keyword evidence="7" id="KW-0677">Repeat</keyword>
<dbReference type="InterPro" id="IPR027256">
    <property type="entry name" value="P-typ_ATPase_IB"/>
</dbReference>
<dbReference type="SFLD" id="SFLDG00002">
    <property type="entry name" value="C1.7:_P-type_atpase_like"/>
    <property type="match status" value="1"/>
</dbReference>
<keyword evidence="5 18" id="KW-0812">Transmembrane</keyword>
<dbReference type="CDD" id="cd00371">
    <property type="entry name" value="HMA"/>
    <property type="match status" value="2"/>
</dbReference>
<evidence type="ECO:0000256" key="7">
    <source>
        <dbReference type="ARBA" id="ARBA00022737"/>
    </source>
</evidence>
<keyword evidence="16 18" id="KW-0472">Membrane</keyword>
<evidence type="ECO:0000256" key="11">
    <source>
        <dbReference type="ARBA" id="ARBA00022842"/>
    </source>
</evidence>
<dbReference type="InterPro" id="IPR036163">
    <property type="entry name" value="HMA_dom_sf"/>
</dbReference>
<feature type="compositionally biased region" description="Low complexity" evidence="17">
    <location>
        <begin position="551"/>
        <end position="563"/>
    </location>
</feature>
<dbReference type="SUPFAM" id="SSF55008">
    <property type="entry name" value="HMA, heavy metal-associated domain"/>
    <property type="match status" value="2"/>
</dbReference>
<evidence type="ECO:0000256" key="5">
    <source>
        <dbReference type="ARBA" id="ARBA00022692"/>
    </source>
</evidence>
<dbReference type="Gene3D" id="3.40.50.1000">
    <property type="entry name" value="HAD superfamily/HAD-like"/>
    <property type="match status" value="1"/>
</dbReference>
<feature type="transmembrane region" description="Helical" evidence="18">
    <location>
        <begin position="165"/>
        <end position="182"/>
    </location>
</feature>
<dbReference type="SUPFAM" id="SSF56784">
    <property type="entry name" value="HAD-like"/>
    <property type="match status" value="1"/>
</dbReference>
<evidence type="ECO:0000256" key="10">
    <source>
        <dbReference type="ARBA" id="ARBA00022840"/>
    </source>
</evidence>
<evidence type="ECO:0000256" key="9">
    <source>
        <dbReference type="ARBA" id="ARBA00022796"/>
    </source>
</evidence>
<evidence type="ECO:0000313" key="20">
    <source>
        <dbReference type="EMBL" id="EMA51873.1"/>
    </source>
</evidence>
<evidence type="ECO:0000256" key="2">
    <source>
        <dbReference type="ARBA" id="ARBA00006024"/>
    </source>
</evidence>
<keyword evidence="6" id="KW-0479">Metal-binding</keyword>
<comment type="similarity">
    <text evidence="2">Belongs to the cation transport ATPase (P-type) (TC 3.A.3) family. Type IB subfamily.</text>
</comment>
<keyword evidence="11" id="KW-0460">Magnesium</keyword>
<dbReference type="PROSITE" id="PS50846">
    <property type="entry name" value="HMA_2"/>
    <property type="match status" value="2"/>
</dbReference>
<dbReference type="GO" id="GO:0005524">
    <property type="term" value="F:ATP binding"/>
    <property type="evidence" value="ECO:0007669"/>
    <property type="project" value="UniProtKB-KW"/>
</dbReference>
<keyword evidence="13 18" id="KW-1133">Transmembrane helix</keyword>
<feature type="region of interest" description="Disordered" evidence="17">
    <location>
        <begin position="546"/>
        <end position="574"/>
    </location>
</feature>
<evidence type="ECO:0000256" key="8">
    <source>
        <dbReference type="ARBA" id="ARBA00022741"/>
    </source>
</evidence>
<dbReference type="GO" id="GO:0016887">
    <property type="term" value="F:ATP hydrolysis activity"/>
    <property type="evidence" value="ECO:0007669"/>
    <property type="project" value="InterPro"/>
</dbReference>
<dbReference type="Gene3D" id="3.40.1110.10">
    <property type="entry name" value="Calcium-transporting ATPase, cytoplasmic domain N"/>
    <property type="match status" value="1"/>
</dbReference>
<dbReference type="Gene3D" id="2.70.150.10">
    <property type="entry name" value="Calcium-transporting ATPase, cytoplasmic transduction domain A"/>
    <property type="match status" value="1"/>
</dbReference>
<dbReference type="RefSeq" id="WP_007741446.1">
    <property type="nucleotide sequence ID" value="NZ_AOMF01000163.1"/>
</dbReference>
<keyword evidence="4" id="KW-1003">Cell membrane</keyword>
<keyword evidence="3" id="KW-0813">Transport</keyword>
<evidence type="ECO:0000256" key="14">
    <source>
        <dbReference type="ARBA" id="ARBA00023008"/>
    </source>
</evidence>
<protein>
    <submittedName>
        <fullName evidence="20">Copper-transporting ATPase</fullName>
    </submittedName>
</protein>
<feature type="transmembrane region" description="Helical" evidence="18">
    <location>
        <begin position="457"/>
        <end position="490"/>
    </location>
</feature>
<feature type="transmembrane region" description="Helical" evidence="18">
    <location>
        <begin position="262"/>
        <end position="280"/>
    </location>
</feature>
<dbReference type="SFLD" id="SFLDS00003">
    <property type="entry name" value="Haloacid_Dehalogenase"/>
    <property type="match status" value="1"/>
</dbReference>
<dbReference type="PANTHER" id="PTHR43520:SF8">
    <property type="entry name" value="P-TYPE CU(+) TRANSPORTER"/>
    <property type="match status" value="1"/>
</dbReference>
<dbReference type="FunFam" id="3.30.70.100:FF:000005">
    <property type="entry name" value="Copper-exporting P-type ATPase A"/>
    <property type="match status" value="1"/>
</dbReference>
<dbReference type="InterPro" id="IPR017969">
    <property type="entry name" value="Heavy-metal-associated_CS"/>
</dbReference>
<keyword evidence="15" id="KW-0406">Ion transport</keyword>
<feature type="domain" description="HMA" evidence="19">
    <location>
        <begin position="72"/>
        <end position="138"/>
    </location>
</feature>
<sequence length="879" mass="92189">MSNRTARLDVRGMSCATCAQSITEAVEGLAGVSEATVNYATDEGTVDYDPDAVSLSEIYDAVDDAGYEAVSSSTSIAITDMSCANCAETNQEALEAVPGVLSAEVNYATDEATVEYNPADTDREDLYAAIEDAGYSPVRDDGSGDSEQDQRDAAREGEIRRQLRLTLFGAALSLPLIAFMVEKLLLGGGALPETIFGVDFGWIEFLLATPVQLVLGRPFYANAYNALVKNRTANMDVLIALGSSTAYVYSVVVLLGLLAGSLYFDTAALILVFITFGNYLEARSKGQAGAALQQLLEMEADTATVVDEDGNEEEIALDEVDVGDRMKVRPGEKIPTDGTVVSGQSAVDESMVTGESVPVEKGEGDEVVGSTINENGLLIVEATKVGADTALQQIVQTVKEAQSRQPDIQNLADRISSYFVPIVIANALLWGVVWYLFPEAFAGFVDWLPLWGLVAGGPAIAGGTVSVFEFAVVVFASAVLIACPCALGLATPAATMVGTSIGAKNGVLFKGGDVLERAKDVDTVVFDKTGTLTEGEMELTDVVPLDDRSATDGGTETAADGGTQAIGGDAEPATDEIDEETVLRAAASAESGSEHPLAQAIVDGAEERGIDLADPEEFENVPGQGVSATVDGEKVLVGNRTLLREAGIDPEPAVEELERLEGEGKTAMLVARVPAGTSDGRLLGVVADADTVKESAKEAVAALQDRDVTVRMITGDNERTAEAVAEAVGIDPDNVRAGVLPEDKSDAIDDIQQDGRRAMMVGDGVNDAPALATAYVGTAIGSGTDVAIEAADVTLMRDDPLDVVKAIRISDGTLQKIKQNLFWALGYNTAMIPLASLGLLQPALAAAAMAFSSVSVLSNSLLFRNYTPDHDYELLGFLR</sequence>
<dbReference type="InterPro" id="IPR008250">
    <property type="entry name" value="ATPase_P-typ_transduc_dom_A_sf"/>
</dbReference>
<evidence type="ECO:0000256" key="13">
    <source>
        <dbReference type="ARBA" id="ARBA00022989"/>
    </source>
</evidence>
<dbReference type="InterPro" id="IPR006121">
    <property type="entry name" value="HMA_dom"/>
</dbReference>
<dbReference type="GO" id="GO:0055070">
    <property type="term" value="P:copper ion homeostasis"/>
    <property type="evidence" value="ECO:0007669"/>
    <property type="project" value="TreeGrafter"/>
</dbReference>
<keyword evidence="10" id="KW-0067">ATP-binding</keyword>
<dbReference type="SFLD" id="SFLDF00027">
    <property type="entry name" value="p-type_atpase"/>
    <property type="match status" value="1"/>
</dbReference>
<feature type="domain" description="HMA" evidence="19">
    <location>
        <begin position="4"/>
        <end position="70"/>
    </location>
</feature>
<dbReference type="InterPro" id="IPR059000">
    <property type="entry name" value="ATPase_P-type_domA"/>
</dbReference>
<dbReference type="PRINTS" id="PR00119">
    <property type="entry name" value="CATATPASE"/>
</dbReference>
<dbReference type="EMBL" id="AOMF01000163">
    <property type="protein sequence ID" value="EMA51873.1"/>
    <property type="molecule type" value="Genomic_DNA"/>
</dbReference>
<feature type="compositionally biased region" description="Basic and acidic residues" evidence="17">
    <location>
        <begin position="138"/>
        <end position="155"/>
    </location>
</feature>
<comment type="caution">
    <text evidence="20">The sequence shown here is derived from an EMBL/GenBank/DDBJ whole genome shotgun (WGS) entry which is preliminary data.</text>
</comment>
<feature type="transmembrane region" description="Helical" evidence="18">
    <location>
        <begin position="237"/>
        <end position="256"/>
    </location>
</feature>
<dbReference type="NCBIfam" id="TIGR00003">
    <property type="entry name" value="copper ion binding protein"/>
    <property type="match status" value="1"/>
</dbReference>
<reference evidence="20 21" key="1">
    <citation type="journal article" date="2014" name="PLoS Genet.">
        <title>Phylogenetically driven sequencing of extremely halophilic archaea reveals strategies for static and dynamic osmo-response.</title>
        <authorList>
            <person name="Becker E.A."/>
            <person name="Seitzer P.M."/>
            <person name="Tritt A."/>
            <person name="Larsen D."/>
            <person name="Krusor M."/>
            <person name="Yao A.I."/>
            <person name="Wu D."/>
            <person name="Madern D."/>
            <person name="Eisen J.A."/>
            <person name="Darling A.E."/>
            <person name="Facciotti M.T."/>
        </authorList>
    </citation>
    <scope>NUCLEOTIDE SEQUENCE [LARGE SCALE GENOMIC DNA]</scope>
    <source>
        <strain evidence="20 21">JCM 13552</strain>
    </source>
</reference>
<evidence type="ECO:0000256" key="18">
    <source>
        <dbReference type="SAM" id="Phobius"/>
    </source>
</evidence>
<comment type="subcellular location">
    <subcellularLocation>
        <location evidence="1">Cell membrane</location>
        <topology evidence="1">Multi-pass membrane protein</topology>
    </subcellularLocation>
</comment>
<dbReference type="InterPro" id="IPR006122">
    <property type="entry name" value="HMA_Cu_ion-bd"/>
</dbReference>
<dbReference type="Pfam" id="PF00122">
    <property type="entry name" value="E1-E2_ATPase"/>
    <property type="match status" value="1"/>
</dbReference>
<dbReference type="CDD" id="cd02094">
    <property type="entry name" value="P-type_ATPase_Cu-like"/>
    <property type="match status" value="1"/>
</dbReference>
<keyword evidence="9" id="KW-0187">Copper transport</keyword>
<dbReference type="GO" id="GO:0005886">
    <property type="term" value="C:plasma membrane"/>
    <property type="evidence" value="ECO:0007669"/>
    <property type="project" value="UniProtKB-SubCell"/>
</dbReference>
<evidence type="ECO:0000256" key="1">
    <source>
        <dbReference type="ARBA" id="ARBA00004651"/>
    </source>
</evidence>
<dbReference type="AlphaFoldDB" id="M0N2W4"/>
<dbReference type="Pfam" id="PF00702">
    <property type="entry name" value="Hydrolase"/>
    <property type="match status" value="1"/>
</dbReference>
<keyword evidence="12" id="KW-1278">Translocase</keyword>
<accession>M0N2W4</accession>
<dbReference type="FunFam" id="3.30.70.100:FF:000001">
    <property type="entry name" value="ATPase copper transporting beta"/>
    <property type="match status" value="1"/>
</dbReference>
<dbReference type="Gene3D" id="3.30.70.100">
    <property type="match status" value="2"/>
</dbReference>
<dbReference type="PANTHER" id="PTHR43520">
    <property type="entry name" value="ATP7, ISOFORM B"/>
    <property type="match status" value="1"/>
</dbReference>
<dbReference type="OrthoDB" id="8588at2157"/>
<dbReference type="FunFam" id="2.70.150.10:FF:000020">
    <property type="entry name" value="Copper-exporting P-type ATPase A"/>
    <property type="match status" value="1"/>
</dbReference>
<keyword evidence="21" id="KW-1185">Reference proteome</keyword>
<evidence type="ECO:0000313" key="21">
    <source>
        <dbReference type="Proteomes" id="UP000011680"/>
    </source>
</evidence>
<evidence type="ECO:0000256" key="17">
    <source>
        <dbReference type="SAM" id="MobiDB-lite"/>
    </source>
</evidence>
<evidence type="ECO:0000256" key="15">
    <source>
        <dbReference type="ARBA" id="ARBA00023065"/>
    </source>
</evidence>
<dbReference type="STRING" id="1227457.C451_14006"/>
<dbReference type="InterPro" id="IPR023299">
    <property type="entry name" value="ATPase_P-typ_cyto_dom_N"/>
</dbReference>
<dbReference type="NCBIfam" id="TIGR01494">
    <property type="entry name" value="ATPase_P-type"/>
    <property type="match status" value="2"/>
</dbReference>
<keyword evidence="8" id="KW-0547">Nucleotide-binding</keyword>
<feature type="transmembrane region" description="Helical" evidence="18">
    <location>
        <begin position="194"/>
        <end position="216"/>
    </location>
</feature>
<evidence type="ECO:0000256" key="3">
    <source>
        <dbReference type="ARBA" id="ARBA00022448"/>
    </source>
</evidence>
<evidence type="ECO:0000256" key="4">
    <source>
        <dbReference type="ARBA" id="ARBA00022475"/>
    </source>
</evidence>
<dbReference type="InterPro" id="IPR023298">
    <property type="entry name" value="ATPase_P-typ_TM_dom_sf"/>
</dbReference>
<evidence type="ECO:0000256" key="16">
    <source>
        <dbReference type="ARBA" id="ARBA00023136"/>
    </source>
</evidence>
<organism evidence="20 21">
    <name type="scientific">Halococcus thailandensis JCM 13552</name>
    <dbReference type="NCBI Taxonomy" id="1227457"/>
    <lineage>
        <taxon>Archaea</taxon>
        <taxon>Methanobacteriati</taxon>
        <taxon>Methanobacteriota</taxon>
        <taxon>Stenosarchaea group</taxon>
        <taxon>Halobacteria</taxon>
        <taxon>Halobacteriales</taxon>
        <taxon>Halococcaceae</taxon>
        <taxon>Halococcus</taxon>
    </lineage>
</organism>
<dbReference type="PROSITE" id="PS00154">
    <property type="entry name" value="ATPASE_E1_E2"/>
    <property type="match status" value="1"/>
</dbReference>
<dbReference type="GO" id="GO:0043682">
    <property type="term" value="F:P-type divalent copper transporter activity"/>
    <property type="evidence" value="ECO:0007669"/>
    <property type="project" value="TreeGrafter"/>
</dbReference>
<dbReference type="PROSITE" id="PS01047">
    <property type="entry name" value="HMA_1"/>
    <property type="match status" value="1"/>
</dbReference>
<dbReference type="InterPro" id="IPR044492">
    <property type="entry name" value="P_typ_ATPase_HD_dom"/>
</dbReference>
<dbReference type="Pfam" id="PF00403">
    <property type="entry name" value="HMA"/>
    <property type="match status" value="2"/>
</dbReference>
<dbReference type="InterPro" id="IPR036412">
    <property type="entry name" value="HAD-like_sf"/>
</dbReference>
<proteinExistence type="inferred from homology"/>
<evidence type="ECO:0000259" key="19">
    <source>
        <dbReference type="PROSITE" id="PS50846"/>
    </source>
</evidence>
<dbReference type="PATRIC" id="fig|1227457.3.peg.2683"/>
<dbReference type="InterPro" id="IPR023214">
    <property type="entry name" value="HAD_sf"/>
</dbReference>
<dbReference type="SUPFAM" id="SSF81665">
    <property type="entry name" value="Calcium ATPase, transmembrane domain M"/>
    <property type="match status" value="1"/>
</dbReference>
<feature type="transmembrane region" description="Helical" evidence="18">
    <location>
        <begin position="418"/>
        <end position="437"/>
    </location>
</feature>
<dbReference type="SUPFAM" id="SSF81653">
    <property type="entry name" value="Calcium ATPase, transduction domain A"/>
    <property type="match status" value="1"/>
</dbReference>
<gene>
    <name evidence="20" type="ORF">C451_14006</name>
</gene>
<dbReference type="PRINTS" id="PR00943">
    <property type="entry name" value="CUATPASE"/>
</dbReference>
<dbReference type="Proteomes" id="UP000011680">
    <property type="component" value="Unassembled WGS sequence"/>
</dbReference>
<dbReference type="eggNOG" id="arCOG02763">
    <property type="taxonomic scope" value="Archaea"/>
</dbReference>
<dbReference type="InterPro" id="IPR001757">
    <property type="entry name" value="P_typ_ATPase"/>
</dbReference>
<evidence type="ECO:0000256" key="12">
    <source>
        <dbReference type="ARBA" id="ARBA00022967"/>
    </source>
</evidence>
<dbReference type="InterPro" id="IPR018303">
    <property type="entry name" value="ATPase_P-typ_P_site"/>
</dbReference>
<name>M0N2W4_9EURY</name>
<dbReference type="GO" id="GO:0005507">
    <property type="term" value="F:copper ion binding"/>
    <property type="evidence" value="ECO:0007669"/>
    <property type="project" value="InterPro"/>
</dbReference>
<keyword evidence="14" id="KW-0186">Copper</keyword>
<feature type="region of interest" description="Disordered" evidence="17">
    <location>
        <begin position="135"/>
        <end position="155"/>
    </location>
</feature>